<dbReference type="Pfam" id="PF08240">
    <property type="entry name" value="ADH_N"/>
    <property type="match status" value="1"/>
</dbReference>
<dbReference type="PANTHER" id="PTHR42940">
    <property type="entry name" value="ALCOHOL DEHYDROGENASE 1-RELATED"/>
    <property type="match status" value="1"/>
</dbReference>
<accession>A0A9P4NSS5</accession>
<dbReference type="SMART" id="SM00829">
    <property type="entry name" value="PKS_ER"/>
    <property type="match status" value="1"/>
</dbReference>
<gene>
    <name evidence="7" type="ORF">EJ08DRAFT_687730</name>
</gene>
<dbReference type="InterPro" id="IPR036291">
    <property type="entry name" value="NAD(P)-bd_dom_sf"/>
</dbReference>
<dbReference type="SUPFAM" id="SSF50129">
    <property type="entry name" value="GroES-like"/>
    <property type="match status" value="1"/>
</dbReference>
<proteinExistence type="inferred from homology"/>
<feature type="domain" description="Enoyl reductase (ER)" evidence="6">
    <location>
        <begin position="20"/>
        <end position="334"/>
    </location>
</feature>
<evidence type="ECO:0000256" key="1">
    <source>
        <dbReference type="ARBA" id="ARBA00001947"/>
    </source>
</evidence>
<dbReference type="InterPro" id="IPR020843">
    <property type="entry name" value="ER"/>
</dbReference>
<dbReference type="SUPFAM" id="SSF51735">
    <property type="entry name" value="NAD(P)-binding Rossmann-fold domains"/>
    <property type="match status" value="1"/>
</dbReference>
<comment type="caution">
    <text evidence="7">The sequence shown here is derived from an EMBL/GenBank/DDBJ whole genome shotgun (WGS) entry which is preliminary data.</text>
</comment>
<evidence type="ECO:0000256" key="5">
    <source>
        <dbReference type="ARBA" id="ARBA00023002"/>
    </source>
</evidence>
<sequence>MAPTKEIPKKYKAAIYEKPGTNSTKVVEMDTPEPSTDEVLIRLTHSGVCHSDLAMMCGRWSGLPPIKPGSVGGHEGVGVVEKLGPGNEHSPVKIGDRVGINWIRGICMSCEACLSGIEPSCANKTMIGYFTPGTFQQYVVSPSNYVTPIPDGLSSDQAAPMLCAGLIGYAALRKTGAKSGEWVAIIGAGGGLGHIGVQLGSKGMAYRLIGIDHGSKKDLVIESGAEAFVDFTQFDDAGIVAEVQRITGAYAQALAVLGRGGTLVCVGIPEGEPQVLAGASPGASIGRGINITSAVVGTRKDAIEVLDFARSGVVHLTQVFEDLSKGNLQGRVVLDLE</sequence>
<evidence type="ECO:0000256" key="4">
    <source>
        <dbReference type="ARBA" id="ARBA00022833"/>
    </source>
</evidence>
<evidence type="ECO:0000256" key="2">
    <source>
        <dbReference type="ARBA" id="ARBA00008072"/>
    </source>
</evidence>
<dbReference type="GO" id="GO:0046872">
    <property type="term" value="F:metal ion binding"/>
    <property type="evidence" value="ECO:0007669"/>
    <property type="project" value="UniProtKB-KW"/>
</dbReference>
<dbReference type="AlphaFoldDB" id="A0A9P4NSS5"/>
<organism evidence="7 8">
    <name type="scientific">Tothia fuscella</name>
    <dbReference type="NCBI Taxonomy" id="1048955"/>
    <lineage>
        <taxon>Eukaryota</taxon>
        <taxon>Fungi</taxon>
        <taxon>Dikarya</taxon>
        <taxon>Ascomycota</taxon>
        <taxon>Pezizomycotina</taxon>
        <taxon>Dothideomycetes</taxon>
        <taxon>Pleosporomycetidae</taxon>
        <taxon>Venturiales</taxon>
        <taxon>Cylindrosympodiaceae</taxon>
        <taxon>Tothia</taxon>
    </lineage>
</organism>
<keyword evidence="3" id="KW-0479">Metal-binding</keyword>
<keyword evidence="8" id="KW-1185">Reference proteome</keyword>
<dbReference type="InterPro" id="IPR013154">
    <property type="entry name" value="ADH-like_N"/>
</dbReference>
<evidence type="ECO:0000313" key="8">
    <source>
        <dbReference type="Proteomes" id="UP000800235"/>
    </source>
</evidence>
<evidence type="ECO:0000313" key="7">
    <source>
        <dbReference type="EMBL" id="KAF2430634.1"/>
    </source>
</evidence>
<dbReference type="Gene3D" id="3.40.50.720">
    <property type="entry name" value="NAD(P)-binding Rossmann-like Domain"/>
    <property type="match status" value="1"/>
</dbReference>
<evidence type="ECO:0000256" key="3">
    <source>
        <dbReference type="ARBA" id="ARBA00022723"/>
    </source>
</evidence>
<dbReference type="OrthoDB" id="1879366at2759"/>
<comment type="similarity">
    <text evidence="2">Belongs to the zinc-containing alcohol dehydrogenase family.</text>
</comment>
<dbReference type="PANTHER" id="PTHR42940:SF5">
    <property type="entry name" value="ALCOHOL DEHYDROGENASE 2"/>
    <property type="match status" value="1"/>
</dbReference>
<keyword evidence="5" id="KW-0560">Oxidoreductase</keyword>
<dbReference type="InterPro" id="IPR011032">
    <property type="entry name" value="GroES-like_sf"/>
</dbReference>
<dbReference type="Gene3D" id="3.90.180.10">
    <property type="entry name" value="Medium-chain alcohol dehydrogenases, catalytic domain"/>
    <property type="match status" value="1"/>
</dbReference>
<dbReference type="Proteomes" id="UP000800235">
    <property type="component" value="Unassembled WGS sequence"/>
</dbReference>
<dbReference type="GO" id="GO:0004022">
    <property type="term" value="F:alcohol dehydrogenase (NAD+) activity"/>
    <property type="evidence" value="ECO:0007669"/>
    <property type="project" value="TreeGrafter"/>
</dbReference>
<dbReference type="GO" id="GO:0005737">
    <property type="term" value="C:cytoplasm"/>
    <property type="evidence" value="ECO:0007669"/>
    <property type="project" value="TreeGrafter"/>
</dbReference>
<protein>
    <submittedName>
        <fullName evidence="7">Alcohol dehydrogenase 2</fullName>
    </submittedName>
</protein>
<keyword evidence="4" id="KW-0862">Zinc</keyword>
<evidence type="ECO:0000259" key="6">
    <source>
        <dbReference type="SMART" id="SM00829"/>
    </source>
</evidence>
<reference evidence="7" key="1">
    <citation type="journal article" date="2020" name="Stud. Mycol.">
        <title>101 Dothideomycetes genomes: a test case for predicting lifestyles and emergence of pathogens.</title>
        <authorList>
            <person name="Haridas S."/>
            <person name="Albert R."/>
            <person name="Binder M."/>
            <person name="Bloem J."/>
            <person name="Labutti K."/>
            <person name="Salamov A."/>
            <person name="Andreopoulos B."/>
            <person name="Baker S."/>
            <person name="Barry K."/>
            <person name="Bills G."/>
            <person name="Bluhm B."/>
            <person name="Cannon C."/>
            <person name="Castanera R."/>
            <person name="Culley D."/>
            <person name="Daum C."/>
            <person name="Ezra D."/>
            <person name="Gonzalez J."/>
            <person name="Henrissat B."/>
            <person name="Kuo A."/>
            <person name="Liang C."/>
            <person name="Lipzen A."/>
            <person name="Lutzoni F."/>
            <person name="Magnuson J."/>
            <person name="Mondo S."/>
            <person name="Nolan M."/>
            <person name="Ohm R."/>
            <person name="Pangilinan J."/>
            <person name="Park H.-J."/>
            <person name="Ramirez L."/>
            <person name="Alfaro M."/>
            <person name="Sun H."/>
            <person name="Tritt A."/>
            <person name="Yoshinaga Y."/>
            <person name="Zwiers L.-H."/>
            <person name="Turgeon B."/>
            <person name="Goodwin S."/>
            <person name="Spatafora J."/>
            <person name="Crous P."/>
            <person name="Grigoriev I."/>
        </authorList>
    </citation>
    <scope>NUCLEOTIDE SEQUENCE</scope>
    <source>
        <strain evidence="7">CBS 130266</strain>
    </source>
</reference>
<name>A0A9P4NSS5_9PEZI</name>
<dbReference type="EMBL" id="MU007037">
    <property type="protein sequence ID" value="KAF2430634.1"/>
    <property type="molecule type" value="Genomic_DNA"/>
</dbReference>
<comment type="cofactor">
    <cofactor evidence="1">
        <name>Zn(2+)</name>
        <dbReference type="ChEBI" id="CHEBI:29105"/>
    </cofactor>
</comment>